<dbReference type="NCBIfam" id="NF005585">
    <property type="entry name" value="PRK07283.1"/>
    <property type="match status" value="1"/>
</dbReference>
<evidence type="ECO:0000259" key="1">
    <source>
        <dbReference type="Pfam" id="PF01248"/>
    </source>
</evidence>
<dbReference type="Proteomes" id="UP000287239">
    <property type="component" value="Unassembled WGS sequence"/>
</dbReference>
<dbReference type="Pfam" id="PF01248">
    <property type="entry name" value="Ribosomal_L7Ae"/>
    <property type="match status" value="1"/>
</dbReference>
<dbReference type="InterPro" id="IPR004038">
    <property type="entry name" value="Ribosomal_eL8/eL30/eS12/Gad45"/>
</dbReference>
<evidence type="ECO:0000313" key="2">
    <source>
        <dbReference type="EMBL" id="RST91899.1"/>
    </source>
</evidence>
<dbReference type="GeneID" id="98569412"/>
<organism evidence="2 3">
    <name type="scientific">Vagococcus salmoninarum</name>
    <dbReference type="NCBI Taxonomy" id="2739"/>
    <lineage>
        <taxon>Bacteria</taxon>
        <taxon>Bacillati</taxon>
        <taxon>Bacillota</taxon>
        <taxon>Bacilli</taxon>
        <taxon>Lactobacillales</taxon>
        <taxon>Enterococcaceae</taxon>
        <taxon>Vagococcus</taxon>
    </lineage>
</organism>
<feature type="domain" description="Ribosomal protein eL8/eL30/eS12/Gadd45" evidence="1">
    <location>
        <begin position="7"/>
        <end position="86"/>
    </location>
</feature>
<proteinExistence type="predicted"/>
<dbReference type="OrthoDB" id="9794863at2"/>
<keyword evidence="2" id="KW-0687">Ribonucleoprotein</keyword>
<comment type="caution">
    <text evidence="2">The sequence shown here is derived from an EMBL/GenBank/DDBJ whole genome shotgun (WGS) entry which is preliminary data.</text>
</comment>
<dbReference type="GO" id="GO:0005840">
    <property type="term" value="C:ribosome"/>
    <property type="evidence" value="ECO:0007669"/>
    <property type="project" value="UniProtKB-KW"/>
</dbReference>
<keyword evidence="2" id="KW-0689">Ribosomal protein</keyword>
<sequence length="101" mass="11278">MMNRQKALNLLGMATRAGKIVSGEELTINDIRNNNAKIVFVANDASENTFKKIQDKSSYYKIPCVTEFTQAEISQAIGKHRMIVGVCDRGFAKKLQELLLS</sequence>
<dbReference type="EMBL" id="NGJU01000026">
    <property type="protein sequence ID" value="RST91899.1"/>
    <property type="molecule type" value="Genomic_DNA"/>
</dbReference>
<dbReference type="SUPFAM" id="SSF55315">
    <property type="entry name" value="L30e-like"/>
    <property type="match status" value="1"/>
</dbReference>
<dbReference type="InterPro" id="IPR029064">
    <property type="entry name" value="Ribosomal_eL30-like_sf"/>
</dbReference>
<accession>A0A429ZDY6</accession>
<gene>
    <name evidence="2" type="ORF">CBF35_13770</name>
</gene>
<dbReference type="Gene3D" id="3.30.1330.30">
    <property type="match status" value="1"/>
</dbReference>
<dbReference type="RefSeq" id="WP_126782130.1">
    <property type="nucleotide sequence ID" value="NZ_CAUQJP010000040.1"/>
</dbReference>
<protein>
    <submittedName>
        <fullName evidence="2">50S ribosomal protein L7</fullName>
    </submittedName>
</protein>
<name>A0A429ZDY6_9ENTE</name>
<dbReference type="AlphaFoldDB" id="A0A429ZDY6"/>
<evidence type="ECO:0000313" key="3">
    <source>
        <dbReference type="Proteomes" id="UP000287239"/>
    </source>
</evidence>
<keyword evidence="3" id="KW-1185">Reference proteome</keyword>
<reference evidence="2 3" key="1">
    <citation type="submission" date="2017-05" db="EMBL/GenBank/DDBJ databases">
        <title>Vagococcus spp. assemblies.</title>
        <authorList>
            <person name="Gulvik C.A."/>
        </authorList>
    </citation>
    <scope>NUCLEOTIDE SEQUENCE [LARGE SCALE GENOMIC DNA]</scope>
    <source>
        <strain evidence="2 3">NCFB 2777</strain>
    </source>
</reference>